<accession>A0A0K2TBI3</accession>
<dbReference type="AlphaFoldDB" id="A0A0K2TBI3"/>
<protein>
    <submittedName>
        <fullName evidence="1">Uncharacterized protein</fullName>
    </submittedName>
</protein>
<sequence length="49" mass="5902">ILLIVYRFDHFPNYEKYNIILPNYFKLRCFLNLSTQIKAEISFGSCAQR</sequence>
<proteinExistence type="predicted"/>
<feature type="non-terminal residue" evidence="1">
    <location>
        <position position="1"/>
    </location>
</feature>
<organism evidence="1">
    <name type="scientific">Lepeophtheirus salmonis</name>
    <name type="common">Salmon louse</name>
    <name type="synonym">Caligus salmonis</name>
    <dbReference type="NCBI Taxonomy" id="72036"/>
    <lineage>
        <taxon>Eukaryota</taxon>
        <taxon>Metazoa</taxon>
        <taxon>Ecdysozoa</taxon>
        <taxon>Arthropoda</taxon>
        <taxon>Crustacea</taxon>
        <taxon>Multicrustacea</taxon>
        <taxon>Hexanauplia</taxon>
        <taxon>Copepoda</taxon>
        <taxon>Siphonostomatoida</taxon>
        <taxon>Caligidae</taxon>
        <taxon>Lepeophtheirus</taxon>
    </lineage>
</organism>
<evidence type="ECO:0000313" key="1">
    <source>
        <dbReference type="EMBL" id="CDW23205.1"/>
    </source>
</evidence>
<dbReference type="EMBL" id="HACA01005844">
    <property type="protein sequence ID" value="CDW23205.1"/>
    <property type="molecule type" value="Transcribed_RNA"/>
</dbReference>
<name>A0A0K2TBI3_LEPSM</name>
<reference evidence="1" key="1">
    <citation type="submission" date="2014-05" db="EMBL/GenBank/DDBJ databases">
        <authorList>
            <person name="Chronopoulou M."/>
        </authorList>
    </citation>
    <scope>NUCLEOTIDE SEQUENCE</scope>
    <source>
        <tissue evidence="1">Whole organism</tissue>
    </source>
</reference>